<dbReference type="Pfam" id="PF19541">
    <property type="entry name" value="DUF6065"/>
    <property type="match status" value="1"/>
</dbReference>
<reference evidence="1 2" key="1">
    <citation type="submission" date="2018-06" db="EMBL/GenBank/DDBJ databases">
        <title>Genomic Encyclopedia of Archaeal and Bacterial Type Strains, Phase II (KMG-II): from individual species to whole genera.</title>
        <authorList>
            <person name="Goeker M."/>
        </authorList>
    </citation>
    <scope>NUCLEOTIDE SEQUENCE [LARGE SCALE GENOMIC DNA]</scope>
    <source>
        <strain evidence="1 2">DSM 24525</strain>
    </source>
</reference>
<keyword evidence="2" id="KW-1185">Reference proteome</keyword>
<evidence type="ECO:0000313" key="1">
    <source>
        <dbReference type="EMBL" id="PZW48988.1"/>
    </source>
</evidence>
<sequence length="272" mass="29868">MSVLQCMGRSLYSQDANMPDAETPPPGPRIIAYDLGHPLPALRPASPRRDWMEASPRRFANRCLPLTMANAHGWEIVGGVGFDAWWNGGDQPQDVVIRRHQPETSGRPLPLAHFGAGVLTFHVDALFRTDPGVALWVSGPPNAVRDGIMPLSGLVETDWSPMTFTMNWRFTRPHAVVSFRPGEAVCWMMPIDRHRLGATEPEVRRLADDPALLAAHTAWRLGRDAFNTALKVPGSEAAAAGWQRDYHHGRCPASGAMAEGHLTRGAARPFPL</sequence>
<proteinExistence type="predicted"/>
<organism evidence="1 2">
    <name type="scientific">Humitalea rosea</name>
    <dbReference type="NCBI Taxonomy" id="990373"/>
    <lineage>
        <taxon>Bacteria</taxon>
        <taxon>Pseudomonadati</taxon>
        <taxon>Pseudomonadota</taxon>
        <taxon>Alphaproteobacteria</taxon>
        <taxon>Acetobacterales</taxon>
        <taxon>Roseomonadaceae</taxon>
        <taxon>Humitalea</taxon>
    </lineage>
</organism>
<evidence type="ECO:0000313" key="2">
    <source>
        <dbReference type="Proteomes" id="UP000249688"/>
    </source>
</evidence>
<dbReference type="AlphaFoldDB" id="A0A2W7KL07"/>
<dbReference type="Proteomes" id="UP000249688">
    <property type="component" value="Unassembled WGS sequence"/>
</dbReference>
<protein>
    <submittedName>
        <fullName evidence="1">Uncharacterized protein</fullName>
    </submittedName>
</protein>
<accession>A0A2W7KL07</accession>
<gene>
    <name evidence="1" type="ORF">C8P66_10313</name>
</gene>
<dbReference type="EMBL" id="QKYU01000003">
    <property type="protein sequence ID" value="PZW48988.1"/>
    <property type="molecule type" value="Genomic_DNA"/>
</dbReference>
<name>A0A2W7KL07_9PROT</name>
<comment type="caution">
    <text evidence="1">The sequence shown here is derived from an EMBL/GenBank/DDBJ whole genome shotgun (WGS) entry which is preliminary data.</text>
</comment>
<dbReference type="InterPro" id="IPR045709">
    <property type="entry name" value="DUF6065"/>
</dbReference>